<accession>A0A927MMJ8</accession>
<evidence type="ECO:0000313" key="1">
    <source>
        <dbReference type="EMBL" id="MBE1556746.1"/>
    </source>
</evidence>
<evidence type="ECO:0000313" key="2">
    <source>
        <dbReference type="Proteomes" id="UP000658225"/>
    </source>
</evidence>
<name>A0A927MMJ8_9BACL</name>
<organism evidence="1 2">
    <name type="scientific">Sporosarcina limicola</name>
    <dbReference type="NCBI Taxonomy" id="34101"/>
    <lineage>
        <taxon>Bacteria</taxon>
        <taxon>Bacillati</taxon>
        <taxon>Bacillota</taxon>
        <taxon>Bacilli</taxon>
        <taxon>Bacillales</taxon>
        <taxon>Caryophanaceae</taxon>
        <taxon>Sporosarcina</taxon>
    </lineage>
</organism>
<protein>
    <recommendedName>
        <fullName evidence="3">DUF3888 domain-containing protein</fullName>
    </recommendedName>
</protein>
<keyword evidence="2" id="KW-1185">Reference proteome</keyword>
<dbReference type="Pfam" id="PF13027">
    <property type="entry name" value="DUF3888"/>
    <property type="match status" value="1"/>
</dbReference>
<dbReference type="RefSeq" id="WP_192600369.1">
    <property type="nucleotide sequence ID" value="NZ_JADBEL010000035.1"/>
</dbReference>
<gene>
    <name evidence="1" type="ORF">H4683_003872</name>
</gene>
<proteinExistence type="predicted"/>
<reference evidence="1" key="1">
    <citation type="submission" date="2020-10" db="EMBL/GenBank/DDBJ databases">
        <title>Genomic Encyclopedia of Type Strains, Phase IV (KMG-IV): sequencing the most valuable type-strain genomes for metagenomic binning, comparative biology and taxonomic classification.</title>
        <authorList>
            <person name="Goeker M."/>
        </authorList>
    </citation>
    <scope>NUCLEOTIDE SEQUENCE</scope>
    <source>
        <strain evidence="1">DSM 13886</strain>
    </source>
</reference>
<dbReference type="AlphaFoldDB" id="A0A927MMJ8"/>
<comment type="caution">
    <text evidence="1">The sequence shown here is derived from an EMBL/GenBank/DDBJ whole genome shotgun (WGS) entry which is preliminary data.</text>
</comment>
<dbReference type="EMBL" id="JADBEL010000035">
    <property type="protein sequence ID" value="MBE1556746.1"/>
    <property type="molecule type" value="Genomic_DNA"/>
</dbReference>
<dbReference type="InterPro" id="IPR024984">
    <property type="entry name" value="DUF3888"/>
</dbReference>
<evidence type="ECO:0008006" key="3">
    <source>
        <dbReference type="Google" id="ProtNLM"/>
    </source>
</evidence>
<sequence>MDMFFSLLLPNVQEAVSNYYSDYLTISPLVYPYQIKILKMERTNGYRGFIFLVTLEVTPVVGPHNPVGRDQLTFSITPGEVKLKKFKHMETYELPPNWQDIIKKRK</sequence>
<dbReference type="Proteomes" id="UP000658225">
    <property type="component" value="Unassembled WGS sequence"/>
</dbReference>